<proteinExistence type="predicted"/>
<dbReference type="EMBL" id="MN718199">
    <property type="protein sequence ID" value="QGZ16036.1"/>
    <property type="molecule type" value="Genomic_DNA"/>
</dbReference>
<dbReference type="Proteomes" id="UP000433471">
    <property type="component" value="Segment"/>
</dbReference>
<keyword evidence="2" id="KW-1185">Reference proteome</keyword>
<reference evidence="1 2" key="1">
    <citation type="submission" date="2019-11" db="EMBL/GenBank/DDBJ databases">
        <title>Characterization of a novel member of the family Ackermannviridae.</title>
        <authorList>
            <person name="Maina A.N."/>
            <person name="Mwaura F.B."/>
            <person name="Jumba M."/>
        </authorList>
    </citation>
    <scope>NUCLEOTIDE SEQUENCE [LARGE SCALE GENOMIC DNA]</scope>
</reference>
<evidence type="ECO:0000313" key="1">
    <source>
        <dbReference type="EMBL" id="QGZ16036.1"/>
    </source>
</evidence>
<sequence>MIEKFIEHLKTKPDSVSVNMYSEPQVYQWLYKKFLQCKTSIFVLDVDSENFLVIMNAESGSFSIKRINALPQFSSENIHD</sequence>
<name>A0A6B9JAQ3_9CAUD</name>
<accession>A0A6B9JAQ3</accession>
<protein>
    <submittedName>
        <fullName evidence="1">Uncharacterized protein</fullName>
    </submittedName>
</protein>
<gene>
    <name evidence="1" type="ORF">Kuja_0450</name>
</gene>
<evidence type="ECO:0000313" key="2">
    <source>
        <dbReference type="Proteomes" id="UP000433471"/>
    </source>
</evidence>
<organism evidence="1 2">
    <name type="scientific">Vibrio phage vB_VchM_Kuja</name>
    <dbReference type="NCBI Taxonomy" id="2686437"/>
    <lineage>
        <taxon>Viruses</taxon>
        <taxon>Duplodnaviria</taxon>
        <taxon>Heunggongvirae</taxon>
        <taxon>Uroviricota</taxon>
        <taxon>Caudoviricetes</taxon>
        <taxon>Pantevenvirales</taxon>
        <taxon>Ackermannviridae</taxon>
        <taxon>Kujavirus</taxon>
        <taxon>Kujavirus kuja</taxon>
    </lineage>
</organism>